<reference evidence="2 3" key="1">
    <citation type="submission" date="2017-11" db="EMBL/GenBank/DDBJ databases">
        <title>Bacillus camelliae sp. nov., isolated from pu'er tea.</title>
        <authorList>
            <person name="Niu L."/>
        </authorList>
    </citation>
    <scope>NUCLEOTIDE SEQUENCE [LARGE SCALE GENOMIC DNA]</scope>
    <source>
        <strain evidence="2 3">7578-1</strain>
    </source>
</reference>
<feature type="transmembrane region" description="Helical" evidence="1">
    <location>
        <begin position="36"/>
        <end position="55"/>
    </location>
</feature>
<keyword evidence="1" id="KW-1133">Transmembrane helix</keyword>
<comment type="caution">
    <text evidence="2">The sequence shown here is derived from an EMBL/GenBank/DDBJ whole genome shotgun (WGS) entry which is preliminary data.</text>
</comment>
<dbReference type="AlphaFoldDB" id="A0A2N3LCZ6"/>
<proteinExistence type="predicted"/>
<keyword evidence="1" id="KW-0812">Transmembrane</keyword>
<evidence type="ECO:0000313" key="2">
    <source>
        <dbReference type="EMBL" id="PKR82479.1"/>
    </source>
</evidence>
<organism evidence="2 3">
    <name type="scientific">Heyndrickxia camelliae</name>
    <dbReference type="NCBI Taxonomy" id="1707093"/>
    <lineage>
        <taxon>Bacteria</taxon>
        <taxon>Bacillati</taxon>
        <taxon>Bacillota</taxon>
        <taxon>Bacilli</taxon>
        <taxon>Bacillales</taxon>
        <taxon>Bacillaceae</taxon>
        <taxon>Heyndrickxia</taxon>
    </lineage>
</organism>
<dbReference type="EMBL" id="PIQO01000042">
    <property type="protein sequence ID" value="PKR82479.1"/>
    <property type="molecule type" value="Genomic_DNA"/>
</dbReference>
<keyword evidence="3" id="KW-1185">Reference proteome</keyword>
<protein>
    <submittedName>
        <fullName evidence="2">Uncharacterized protein</fullName>
    </submittedName>
</protein>
<evidence type="ECO:0000313" key="3">
    <source>
        <dbReference type="Proteomes" id="UP000233440"/>
    </source>
</evidence>
<accession>A0A2N3LCZ6</accession>
<dbReference type="Proteomes" id="UP000233440">
    <property type="component" value="Unassembled WGS sequence"/>
</dbReference>
<evidence type="ECO:0000256" key="1">
    <source>
        <dbReference type="SAM" id="Phobius"/>
    </source>
</evidence>
<keyword evidence="1" id="KW-0472">Membrane</keyword>
<sequence>MWKNKNKEYVPAVFAAGIFTKKTILYNNFNFRLGSSAYRIMGVPCAFTFSMIHFISKGNKVGIY</sequence>
<name>A0A2N3LCZ6_9BACI</name>
<gene>
    <name evidence="2" type="ORF">CWO92_24225</name>
</gene>